<evidence type="ECO:0000259" key="1">
    <source>
        <dbReference type="Pfam" id="PF12708"/>
    </source>
</evidence>
<gene>
    <name evidence="2" type="ORF">PZE19_26720</name>
</gene>
<dbReference type="InterPro" id="IPR011050">
    <property type="entry name" value="Pectin_lyase_fold/virulence"/>
</dbReference>
<reference evidence="2 3" key="1">
    <citation type="submission" date="2023-03" db="EMBL/GenBank/DDBJ databases">
        <title>Paludisphaera mucosa sp. nov. a novel planctomycete from northern fen.</title>
        <authorList>
            <person name="Ivanova A."/>
        </authorList>
    </citation>
    <scope>NUCLEOTIDE SEQUENCE [LARGE SCALE GENOMIC DNA]</scope>
    <source>
        <strain evidence="2 3">Pla2</strain>
    </source>
</reference>
<dbReference type="EMBL" id="JARRAG010000002">
    <property type="protein sequence ID" value="MDG3007371.1"/>
    <property type="molecule type" value="Genomic_DNA"/>
</dbReference>
<dbReference type="Pfam" id="PF12708">
    <property type="entry name" value="Pect-lyase_RHGA_epim"/>
    <property type="match status" value="1"/>
</dbReference>
<name>A0ABT6FIH2_9BACT</name>
<proteinExistence type="predicted"/>
<dbReference type="GO" id="GO:0016787">
    <property type="term" value="F:hydrolase activity"/>
    <property type="evidence" value="ECO:0007669"/>
    <property type="project" value="UniProtKB-KW"/>
</dbReference>
<keyword evidence="2" id="KW-0378">Hydrolase</keyword>
<sequence>MRVFENARAGLLAFVVASAATSTRGAGLPAAGADLDSVESRSYPVCSAVVDVTKAPYFARGDGATDCTDALQEALSETMGRRKILYLPEGVYLVSRTLEWSKKNADGRDAWGFNAVQGRHPRRSVIRLKDAVFTDASAPKAVMWCGGFGSADWFHNYVQGVTIDVGRGNPGAIGLQFYSNNTGAVRDVAIVSGDGRGAVGLDLGHRDMNGPLLVRNVEVRGFDVGIRTGAVVNSQTFEHLRLSGQREVGFANFGQAVAIRGLASDNAVVALRTEGFTAILESELIGRGVAGGAPAVQVGKAPFFARDVATRGYKAALAAEGGGAAPAGENLAEYCSGGPTNPFGSSSASLRLPVRETPDVPYGDPAGWAVVDAFGADPTGDADSSAAIQKAIDSGTETVFFPGSYDIRSPVRVRGKVRRLLGVGNWLDYNKHSAPDLIIADGDAPVVVMEHFASVNGGVAVETDRSVVFRSVQDAFIAPVAAGDLFLEDVATADLRHSPGQNVWARQLDIENQGTHLTNAGGKLWVLGYKTERGGCLVRTSNGGATEIFGNFSYTTTAGSLAPMFVTEDASVFAFFNEVCFSGDPFRTLIRERRGDATRIVRRGEGSLAPYVANPAARRDGR</sequence>
<protein>
    <submittedName>
        <fullName evidence="2">Glycosyl hydrolase family 28-related protein</fullName>
    </submittedName>
</protein>
<keyword evidence="3" id="KW-1185">Reference proteome</keyword>
<dbReference type="SUPFAM" id="SSF51126">
    <property type="entry name" value="Pectin lyase-like"/>
    <property type="match status" value="2"/>
</dbReference>
<feature type="domain" description="Rhamnogalacturonase A/B/Epimerase-like pectate lyase" evidence="1">
    <location>
        <begin position="59"/>
        <end position="244"/>
    </location>
</feature>
<dbReference type="RefSeq" id="WP_277863652.1">
    <property type="nucleotide sequence ID" value="NZ_JARRAG010000002.1"/>
</dbReference>
<organism evidence="2 3">
    <name type="scientific">Paludisphaera mucosa</name>
    <dbReference type="NCBI Taxonomy" id="3030827"/>
    <lineage>
        <taxon>Bacteria</taxon>
        <taxon>Pseudomonadati</taxon>
        <taxon>Planctomycetota</taxon>
        <taxon>Planctomycetia</taxon>
        <taxon>Isosphaerales</taxon>
        <taxon>Isosphaeraceae</taxon>
        <taxon>Paludisphaera</taxon>
    </lineage>
</organism>
<accession>A0ABT6FIH2</accession>
<dbReference type="Proteomes" id="UP001216907">
    <property type="component" value="Unassembled WGS sequence"/>
</dbReference>
<evidence type="ECO:0000313" key="3">
    <source>
        <dbReference type="Proteomes" id="UP001216907"/>
    </source>
</evidence>
<dbReference type="InterPro" id="IPR024535">
    <property type="entry name" value="RHGA/B-epi-like_pectate_lyase"/>
</dbReference>
<evidence type="ECO:0000313" key="2">
    <source>
        <dbReference type="EMBL" id="MDG3007371.1"/>
    </source>
</evidence>
<dbReference type="InterPro" id="IPR012334">
    <property type="entry name" value="Pectin_lyas_fold"/>
</dbReference>
<dbReference type="Gene3D" id="2.160.20.10">
    <property type="entry name" value="Single-stranded right-handed beta-helix, Pectin lyase-like"/>
    <property type="match status" value="2"/>
</dbReference>
<comment type="caution">
    <text evidence="2">The sequence shown here is derived from an EMBL/GenBank/DDBJ whole genome shotgun (WGS) entry which is preliminary data.</text>
</comment>